<organism evidence="1">
    <name type="scientific">Clostridioides difficile</name>
    <name type="common">Peptoclostridium difficile</name>
    <dbReference type="NCBI Taxonomy" id="1496"/>
    <lineage>
        <taxon>Bacteria</taxon>
        <taxon>Bacillati</taxon>
        <taxon>Bacillota</taxon>
        <taxon>Clostridia</taxon>
        <taxon>Peptostreptococcales</taxon>
        <taxon>Peptostreptococcaceae</taxon>
        <taxon>Clostridioides</taxon>
    </lineage>
</organism>
<gene>
    <name evidence="1" type="primary">xdhC_3</name>
    <name evidence="1" type="ORF">NCTC13307_02726</name>
</gene>
<evidence type="ECO:0000313" key="1">
    <source>
        <dbReference type="EMBL" id="SUY25281.1"/>
    </source>
</evidence>
<reference evidence="1" key="1">
    <citation type="submission" date="2018-06" db="EMBL/GenBank/DDBJ databases">
        <authorList>
            <consortium name="Pathogen Informatics"/>
            <person name="Doyle S."/>
        </authorList>
    </citation>
    <scope>NUCLEOTIDE SEQUENCE</scope>
    <source>
        <strain evidence="1">NCTC13307</strain>
    </source>
</reference>
<dbReference type="AlphaFoldDB" id="A0A381IC67"/>
<name>A0A381IC67_CLODI</name>
<accession>A0A381IC67</accession>
<protein>
    <submittedName>
        <fullName evidence="1">Xanthine dehydrogenase iron-sulfur binding subunit</fullName>
    </submittedName>
</protein>
<sequence>MIIKCTINNKEKELSIRPDDFLADTLRENGYVSVKKGVIQAHVGYVQ</sequence>
<proteinExistence type="predicted"/>
<dbReference type="EMBL" id="UFWD01000001">
    <property type="protein sequence ID" value="SUY25281.1"/>
    <property type="molecule type" value="Genomic_DNA"/>
</dbReference>